<keyword evidence="2" id="KW-0830">Ubiquinone</keyword>
<dbReference type="RefSeq" id="WP_184518728.1">
    <property type="nucleotide sequence ID" value="NZ_JACIJD010000010.1"/>
</dbReference>
<sequence>MSAMQRWLSGLSGRRIGTDSSGNVYFESRRDYMNYGRKRRWVVYAGEPDPSGVPPEWHGWLHFTVDSPLEAGKRLPWMKPHQGNLTGTPKAYRPQGHDLAGGQRMPTAGDYEAWTPGS</sequence>
<evidence type="ECO:0000313" key="3">
    <source>
        <dbReference type="Proteomes" id="UP000580654"/>
    </source>
</evidence>
<dbReference type="Proteomes" id="UP000580654">
    <property type="component" value="Unassembled WGS sequence"/>
</dbReference>
<dbReference type="Pfam" id="PF05071">
    <property type="entry name" value="NDUFA12"/>
    <property type="match status" value="1"/>
</dbReference>
<name>A0A840Y2Y5_9PROT</name>
<dbReference type="PANTHER" id="PTHR12910:SF2">
    <property type="entry name" value="NADH DEHYDROGENASE [UBIQUINONE] 1 ALPHA SUBCOMPLEX SUBUNIT 12"/>
    <property type="match status" value="1"/>
</dbReference>
<organism evidence="2 3">
    <name type="scientific">Muricoccus pecuniae</name>
    <dbReference type="NCBI Taxonomy" id="693023"/>
    <lineage>
        <taxon>Bacteria</taxon>
        <taxon>Pseudomonadati</taxon>
        <taxon>Pseudomonadota</taxon>
        <taxon>Alphaproteobacteria</taxon>
        <taxon>Acetobacterales</taxon>
        <taxon>Roseomonadaceae</taxon>
        <taxon>Muricoccus</taxon>
    </lineage>
</organism>
<dbReference type="EMBL" id="JACIJD010000010">
    <property type="protein sequence ID" value="MBB5694516.1"/>
    <property type="molecule type" value="Genomic_DNA"/>
</dbReference>
<accession>A0A840Y2Y5</accession>
<feature type="region of interest" description="Disordered" evidence="1">
    <location>
        <begin position="74"/>
        <end position="118"/>
    </location>
</feature>
<dbReference type="GO" id="GO:0045271">
    <property type="term" value="C:respiratory chain complex I"/>
    <property type="evidence" value="ECO:0007669"/>
    <property type="project" value="InterPro"/>
</dbReference>
<protein>
    <submittedName>
        <fullName evidence="2">NADH:ubiquinone oxidoreductase subunit</fullName>
    </submittedName>
</protein>
<dbReference type="InterPro" id="IPR007763">
    <property type="entry name" value="NDUFA12"/>
</dbReference>
<dbReference type="GO" id="GO:0006979">
    <property type="term" value="P:response to oxidative stress"/>
    <property type="evidence" value="ECO:0007669"/>
    <property type="project" value="TreeGrafter"/>
</dbReference>
<evidence type="ECO:0000313" key="2">
    <source>
        <dbReference type="EMBL" id="MBB5694516.1"/>
    </source>
</evidence>
<evidence type="ECO:0000256" key="1">
    <source>
        <dbReference type="SAM" id="MobiDB-lite"/>
    </source>
</evidence>
<proteinExistence type="predicted"/>
<gene>
    <name evidence="2" type="ORF">FHS87_002562</name>
</gene>
<dbReference type="AlphaFoldDB" id="A0A840Y2Y5"/>
<reference evidence="2 3" key="1">
    <citation type="submission" date="2020-08" db="EMBL/GenBank/DDBJ databases">
        <title>Genomic Encyclopedia of Type Strains, Phase IV (KMG-IV): sequencing the most valuable type-strain genomes for metagenomic binning, comparative biology and taxonomic classification.</title>
        <authorList>
            <person name="Goeker M."/>
        </authorList>
    </citation>
    <scope>NUCLEOTIDE SEQUENCE [LARGE SCALE GENOMIC DNA]</scope>
    <source>
        <strain evidence="2 3">DSM 25622</strain>
    </source>
</reference>
<dbReference type="NCBIfam" id="NF006040">
    <property type="entry name" value="PRK08183.1"/>
    <property type="match status" value="1"/>
</dbReference>
<keyword evidence="3" id="KW-1185">Reference proteome</keyword>
<dbReference type="PANTHER" id="PTHR12910">
    <property type="entry name" value="NADH-UBIQUINONE OXIDOREDUCTASE SUBUNIT B17.2"/>
    <property type="match status" value="1"/>
</dbReference>
<comment type="caution">
    <text evidence="2">The sequence shown here is derived from an EMBL/GenBank/DDBJ whole genome shotgun (WGS) entry which is preliminary data.</text>
</comment>